<protein>
    <submittedName>
        <fullName evidence="2">Uncharacterized protein</fullName>
    </submittedName>
</protein>
<feature type="transmembrane region" description="Helical" evidence="1">
    <location>
        <begin position="95"/>
        <end position="115"/>
    </location>
</feature>
<accession>R9A5G0</accession>
<feature type="transmembrane region" description="Helical" evidence="1">
    <location>
        <begin position="9"/>
        <end position="29"/>
    </location>
</feature>
<keyword evidence="3" id="KW-1185">Reference proteome</keyword>
<dbReference type="Proteomes" id="UP000013984">
    <property type="component" value="Unassembled WGS sequence"/>
</dbReference>
<proteinExistence type="predicted"/>
<dbReference type="AlphaFoldDB" id="R9A5G0"/>
<evidence type="ECO:0000313" key="3">
    <source>
        <dbReference type="Proteomes" id="UP000013984"/>
    </source>
</evidence>
<feature type="transmembrane region" description="Helical" evidence="1">
    <location>
        <begin position="69"/>
        <end position="89"/>
    </location>
</feature>
<reference evidence="2" key="1">
    <citation type="submission" date="2013-04" db="EMBL/GenBank/DDBJ databases">
        <authorList>
            <person name="Harkins D.M."/>
            <person name="Durkin A.S."/>
            <person name="Brinkac L.M."/>
            <person name="Haft D.H."/>
            <person name="Selengut J.D."/>
            <person name="Sanka R."/>
            <person name="DePew J."/>
            <person name="Purushe J."/>
            <person name="Galloway R.L."/>
            <person name="Vinetz J.M."/>
            <person name="Sutton G.G."/>
            <person name="Nierman W.C."/>
            <person name="Fouts D.E."/>
        </authorList>
    </citation>
    <scope>NUCLEOTIDE SEQUENCE [LARGE SCALE GENOMIC DNA]</scope>
    <source>
        <strain evidence="2">CDC</strain>
    </source>
</reference>
<feature type="transmembrane region" description="Helical" evidence="1">
    <location>
        <begin position="35"/>
        <end position="57"/>
    </location>
</feature>
<keyword evidence="1" id="KW-1133">Transmembrane helix</keyword>
<name>R9A5G0_9LEPT</name>
<evidence type="ECO:0000313" key="2">
    <source>
        <dbReference type="EMBL" id="EOQ97327.1"/>
    </source>
</evidence>
<evidence type="ECO:0000256" key="1">
    <source>
        <dbReference type="SAM" id="Phobius"/>
    </source>
</evidence>
<gene>
    <name evidence="2" type="ORF">LEP1GSC195_2195</name>
</gene>
<dbReference type="STRING" id="1218599.LEP1GSC195_2195"/>
<comment type="caution">
    <text evidence="2">The sequence shown here is derived from an EMBL/GenBank/DDBJ whole genome shotgun (WGS) entry which is preliminary data.</text>
</comment>
<dbReference type="RefSeq" id="WP_015682625.1">
    <property type="nucleotide sequence ID" value="NZ_AOGZ02000014.1"/>
</dbReference>
<keyword evidence="1" id="KW-0472">Membrane</keyword>
<keyword evidence="1" id="KW-0812">Transmembrane</keyword>
<sequence>MDRWFSPRFLSLFFGVTLFVSSLVPYFLIQTWEKGLLEMGLTIFSYTLGPSIAVFFLAKGKADLPVSGLAFSGFFLISILLTVALGLGFQIAFTLLIPIGFGIQIFLVQISRVLFKKN</sequence>
<organism evidence="2 3">
    <name type="scientific">Leptospira wolbachii serovar Codice str. CDC</name>
    <dbReference type="NCBI Taxonomy" id="1218599"/>
    <lineage>
        <taxon>Bacteria</taxon>
        <taxon>Pseudomonadati</taxon>
        <taxon>Spirochaetota</taxon>
        <taxon>Spirochaetia</taxon>
        <taxon>Leptospirales</taxon>
        <taxon>Leptospiraceae</taxon>
        <taxon>Leptospira</taxon>
    </lineage>
</organism>
<dbReference type="EMBL" id="AOGZ02000014">
    <property type="protein sequence ID" value="EOQ97327.1"/>
    <property type="molecule type" value="Genomic_DNA"/>
</dbReference>